<name>A0A484SGC1_9ZZZZ</name>
<reference evidence="2" key="1">
    <citation type="submission" date="2019-03" db="EMBL/GenBank/DDBJ databases">
        <authorList>
            <person name="Danneels B."/>
        </authorList>
    </citation>
    <scope>NUCLEOTIDE SEQUENCE</scope>
</reference>
<gene>
    <name evidence="1" type="ORF">ANK1_4110</name>
    <name evidence="2" type="ORF">ANK2_4111</name>
</gene>
<dbReference type="EMBL" id="CAADIF010000005">
    <property type="protein sequence ID" value="VFR61075.1"/>
    <property type="molecule type" value="Genomic_DNA"/>
</dbReference>
<evidence type="ECO:0000313" key="1">
    <source>
        <dbReference type="EMBL" id="VFR32234.1"/>
    </source>
</evidence>
<accession>A0A484SGC1</accession>
<dbReference type="EMBL" id="CAADIA010000006">
    <property type="protein sequence ID" value="VFR32234.1"/>
    <property type="molecule type" value="Genomic_DNA"/>
</dbReference>
<evidence type="ECO:0000313" key="2">
    <source>
        <dbReference type="EMBL" id="VFR61075.1"/>
    </source>
</evidence>
<protein>
    <submittedName>
        <fullName evidence="2">Uncharacterized protein</fullName>
    </submittedName>
</protein>
<proteinExistence type="predicted"/>
<organism evidence="2">
    <name type="scientific">plant metagenome</name>
    <dbReference type="NCBI Taxonomy" id="1297885"/>
    <lineage>
        <taxon>unclassified sequences</taxon>
        <taxon>metagenomes</taxon>
        <taxon>organismal metagenomes</taxon>
    </lineage>
</organism>
<sequence>MANNYYDATGVLVLDQITPVITALFDGLSLDASYPGDGQAYIALISESNAALWDDIHENLTGLAKSLGLPMPDEDPPPIEEVLELLAKHFGTDRDEALAHMIEEHSFEDAADLDALFLIATRFNDGHNLSEIRFEGSWHCDKPRLFEFGGDGYYLSREFEAFSASGQAVQLGPEIRRALVADELDKAAALIARETTRLLAGVNDAERRKQLQERIAALLHASPA</sequence>
<dbReference type="AlphaFoldDB" id="A0A484SGC1"/>